<evidence type="ECO:0000256" key="6">
    <source>
        <dbReference type="ARBA" id="ARBA00022833"/>
    </source>
</evidence>
<keyword evidence="7" id="KW-0482">Metalloprotease</keyword>
<dbReference type="GO" id="GO:0045148">
    <property type="term" value="F:tripeptide aminopeptidase activity"/>
    <property type="evidence" value="ECO:0007669"/>
    <property type="project" value="UniProtKB-EC"/>
</dbReference>
<dbReference type="SUPFAM" id="SSF55031">
    <property type="entry name" value="Bacterial exopeptidase dimerisation domain"/>
    <property type="match status" value="1"/>
</dbReference>
<keyword evidence="6" id="KW-0862">Zinc</keyword>
<dbReference type="EC" id="3.4.11.4" evidence="8"/>
<keyword evidence="3" id="KW-0645">Protease</keyword>
<dbReference type="SUPFAM" id="SSF53187">
    <property type="entry name" value="Zn-dependent exopeptidases"/>
    <property type="match status" value="1"/>
</dbReference>
<dbReference type="InterPro" id="IPR011650">
    <property type="entry name" value="Peptidase_M20_dimer"/>
</dbReference>
<dbReference type="InterPro" id="IPR010161">
    <property type="entry name" value="Peptidase_M20B"/>
</dbReference>
<dbReference type="InterPro" id="IPR002933">
    <property type="entry name" value="Peptidase_M20"/>
</dbReference>
<dbReference type="NCBIfam" id="NF003976">
    <property type="entry name" value="PRK05469.1"/>
    <property type="match status" value="1"/>
</dbReference>
<dbReference type="PANTHER" id="PTHR42994">
    <property type="entry name" value="PEPTIDASE T"/>
    <property type="match status" value="1"/>
</dbReference>
<dbReference type="Gene3D" id="3.30.70.360">
    <property type="match status" value="1"/>
</dbReference>
<dbReference type="Gene3D" id="3.40.630.10">
    <property type="entry name" value="Zn peptidases"/>
    <property type="match status" value="1"/>
</dbReference>
<organism evidence="10 11">
    <name type="scientific">Arcicella aquatica</name>
    <dbReference type="NCBI Taxonomy" id="217141"/>
    <lineage>
        <taxon>Bacteria</taxon>
        <taxon>Pseudomonadati</taxon>
        <taxon>Bacteroidota</taxon>
        <taxon>Cytophagia</taxon>
        <taxon>Cytophagales</taxon>
        <taxon>Flectobacillaceae</taxon>
        <taxon>Arcicella</taxon>
    </lineage>
</organism>
<dbReference type="NCBIfam" id="NF009920">
    <property type="entry name" value="PRK13381.1"/>
    <property type="match status" value="1"/>
</dbReference>
<keyword evidence="11" id="KW-1185">Reference proteome</keyword>
<dbReference type="PROSITE" id="PS00759">
    <property type="entry name" value="ARGE_DAPE_CPG2_2"/>
    <property type="match status" value="1"/>
</dbReference>
<dbReference type="InterPro" id="IPR001261">
    <property type="entry name" value="ArgE/DapE_CS"/>
</dbReference>
<evidence type="ECO:0000313" key="10">
    <source>
        <dbReference type="EMBL" id="MEA5260358.1"/>
    </source>
</evidence>
<evidence type="ECO:0000256" key="8">
    <source>
        <dbReference type="NCBIfam" id="TIGR01882"/>
    </source>
</evidence>
<evidence type="ECO:0000256" key="7">
    <source>
        <dbReference type="ARBA" id="ARBA00023049"/>
    </source>
</evidence>
<evidence type="ECO:0000259" key="9">
    <source>
        <dbReference type="Pfam" id="PF07687"/>
    </source>
</evidence>
<gene>
    <name evidence="10" type="primary">pepT</name>
    <name evidence="10" type="ORF">VB264_21340</name>
</gene>
<proteinExistence type="inferred from homology"/>
<evidence type="ECO:0000256" key="1">
    <source>
        <dbReference type="ARBA" id="ARBA00001947"/>
    </source>
</evidence>
<evidence type="ECO:0000256" key="2">
    <source>
        <dbReference type="ARBA" id="ARBA00009692"/>
    </source>
</evidence>
<dbReference type="Pfam" id="PF01546">
    <property type="entry name" value="Peptidase_M20"/>
    <property type="match status" value="1"/>
</dbReference>
<dbReference type="InterPro" id="IPR036264">
    <property type="entry name" value="Bact_exopeptidase_dim_dom"/>
</dbReference>
<dbReference type="PANTHER" id="PTHR42994:SF1">
    <property type="entry name" value="PEPTIDASE T"/>
    <property type="match status" value="1"/>
</dbReference>
<dbReference type="RefSeq" id="WP_323252804.1">
    <property type="nucleotide sequence ID" value="NZ_JAYFUL010000052.1"/>
</dbReference>
<evidence type="ECO:0000256" key="5">
    <source>
        <dbReference type="ARBA" id="ARBA00022801"/>
    </source>
</evidence>
<protein>
    <recommendedName>
        <fullName evidence="8">Peptidase T</fullName>
        <ecNumber evidence="8">3.4.11.4</ecNumber>
    </recommendedName>
</protein>
<comment type="similarity">
    <text evidence="2">Belongs to the peptidase M20B family.</text>
</comment>
<comment type="caution">
    <text evidence="10">The sequence shown here is derived from an EMBL/GenBank/DDBJ whole genome shotgun (WGS) entry which is preliminary data.</text>
</comment>
<evidence type="ECO:0000313" key="11">
    <source>
        <dbReference type="Proteomes" id="UP001304671"/>
    </source>
</evidence>
<dbReference type="EMBL" id="JAYFUL010000052">
    <property type="protein sequence ID" value="MEA5260358.1"/>
    <property type="molecule type" value="Genomic_DNA"/>
</dbReference>
<reference evidence="10 11" key="1">
    <citation type="submission" date="2023-12" db="EMBL/GenBank/DDBJ databases">
        <title>Novel species of the genus Arcicella isolated from rivers.</title>
        <authorList>
            <person name="Lu H."/>
        </authorList>
    </citation>
    <scope>NUCLEOTIDE SEQUENCE [LARGE SCALE GENOMIC DNA]</scope>
    <source>
        <strain evidence="10 11">LMG 21963</strain>
    </source>
</reference>
<accession>A0ABU5QTL3</accession>
<dbReference type="PIRSF" id="PIRSF037215">
    <property type="entry name" value="Peptidase_M20B"/>
    <property type="match status" value="1"/>
</dbReference>
<comment type="cofactor">
    <cofactor evidence="1">
        <name>Zn(2+)</name>
        <dbReference type="ChEBI" id="CHEBI:29105"/>
    </cofactor>
</comment>
<evidence type="ECO:0000256" key="3">
    <source>
        <dbReference type="ARBA" id="ARBA00022670"/>
    </source>
</evidence>
<dbReference type="Pfam" id="PF07687">
    <property type="entry name" value="M20_dimer"/>
    <property type="match status" value="1"/>
</dbReference>
<keyword evidence="10" id="KW-0031">Aminopeptidase</keyword>
<keyword evidence="4" id="KW-0479">Metal-binding</keyword>
<keyword evidence="5 10" id="KW-0378">Hydrolase</keyword>
<dbReference type="Proteomes" id="UP001304671">
    <property type="component" value="Unassembled WGS sequence"/>
</dbReference>
<dbReference type="NCBIfam" id="TIGR01882">
    <property type="entry name" value="peptidase-T"/>
    <property type="match status" value="1"/>
</dbReference>
<feature type="domain" description="Peptidase M20 dimerisation" evidence="9">
    <location>
        <begin position="214"/>
        <end position="313"/>
    </location>
</feature>
<sequence>MLTNYKNTSTERFLRYVQIDTQSDPNSSSQPSTLKQKDLSKVLVQELIEMGVKDAHLDEFGYVYATIPSNSAKNVPVICFCSHVDTSPDCSGAGVKPIIHPNYQGHDIVLPDDHSQILKLTEHPDLAYQYGNDIITASGTTLLGADNKAGVAEIMDAAYHLVNNPDIAHGTIKILFTPDEEIGRGTAAVDLQKLGADFGYTIDGETLGSLEDETFSADGVKITIHGVSQHPGFAKGRMESALKIAADIVANLPKDSLSPETTEGMEGFIHPVGISGMVETATIEFIIRDFSEEKLHAHEAKLKEIMEGVLANYPHSKAIFEVFEQYRNMKEVLDKTPQVTAYALEAIQRSGIEAKQMSIRGGTDGSRLSFMGLPCPNIFAGEHAFHGKHEWVSVQDMEKATKTIINLCKIWEEKTQ</sequence>
<name>A0ABU5QTL3_9BACT</name>
<evidence type="ECO:0000256" key="4">
    <source>
        <dbReference type="ARBA" id="ARBA00022723"/>
    </source>
</evidence>